<dbReference type="Gene3D" id="3.40.50.720">
    <property type="entry name" value="NAD(P)-binding Rossmann-like Domain"/>
    <property type="match status" value="1"/>
</dbReference>
<protein>
    <submittedName>
        <fullName evidence="4">SDR family oxidoreductase</fullName>
    </submittedName>
</protein>
<dbReference type="InterPro" id="IPR057326">
    <property type="entry name" value="KR_dom"/>
</dbReference>
<feature type="domain" description="Ketoreductase" evidence="3">
    <location>
        <begin position="21"/>
        <end position="184"/>
    </location>
</feature>
<dbReference type="RefSeq" id="WP_133187608.1">
    <property type="nucleotide sequence ID" value="NZ_SMOD01000035.1"/>
</dbReference>
<keyword evidence="2" id="KW-0560">Oxidoreductase</keyword>
<dbReference type="SMART" id="SM00822">
    <property type="entry name" value="PKS_KR"/>
    <property type="match status" value="1"/>
</dbReference>
<dbReference type="SUPFAM" id="SSF51735">
    <property type="entry name" value="NAD(P)-binding Rossmann-fold domains"/>
    <property type="match status" value="1"/>
</dbReference>
<comment type="similarity">
    <text evidence="1">Belongs to the short-chain dehydrogenases/reductases (SDR) family.</text>
</comment>
<dbReference type="GO" id="GO:0016491">
    <property type="term" value="F:oxidoreductase activity"/>
    <property type="evidence" value="ECO:0007669"/>
    <property type="project" value="UniProtKB-KW"/>
</dbReference>
<accession>A0A4R5L714</accession>
<dbReference type="InterPro" id="IPR002347">
    <property type="entry name" value="SDR_fam"/>
</dbReference>
<comment type="caution">
    <text evidence="4">The sequence shown here is derived from an EMBL/GenBank/DDBJ whole genome shotgun (WGS) entry which is preliminary data.</text>
</comment>
<evidence type="ECO:0000313" key="5">
    <source>
        <dbReference type="Proteomes" id="UP000295606"/>
    </source>
</evidence>
<dbReference type="InterPro" id="IPR036291">
    <property type="entry name" value="NAD(P)-bd_dom_sf"/>
</dbReference>
<dbReference type="OrthoDB" id="8665216at2"/>
<reference evidence="4 5" key="1">
    <citation type="submission" date="2019-03" db="EMBL/GenBank/DDBJ databases">
        <title>Paraburkholderia sp. isolated from native Mimosa gymnas in Guartela State Park, Brazil.</title>
        <authorList>
            <person name="Paulitsch F."/>
            <person name="Hungria M."/>
            <person name="Delamuta J.R.M."/>
            <person name="Ribeiro R.A."/>
            <person name="Dall'Agnol R."/>
            <person name="Silva J.S.B."/>
        </authorList>
    </citation>
    <scope>NUCLEOTIDE SEQUENCE [LARGE SCALE GENOMIC DNA]</scope>
    <source>
        <strain evidence="4 5">CNPSo 3008</strain>
    </source>
</reference>
<proteinExistence type="inferred from homology"/>
<dbReference type="Proteomes" id="UP000295606">
    <property type="component" value="Unassembled WGS sequence"/>
</dbReference>
<dbReference type="AlphaFoldDB" id="A0A4R5L714"/>
<sequence>MDNATTATTAAISTTATAANRRMVVTGASSGIGYAIAKHLLAESHDVIGLSRSAPDLDHPRFTWCAADLDDTAAIAGLAQRMGAVDGLVHAAGFMKTARVGELDDASGEAMWRLHVAAASALANALVPAMREGGRIVLIGSRVSGGAAGRSQYAAVKAAMVGMARSWAIELAPRGITVNVVSPAATATPMLNDPKRTSSAPVMPPIGRYVTVEEVASMVAYLLGPQAGAITGQQIMICGGSSL</sequence>
<dbReference type="PRINTS" id="PR00081">
    <property type="entry name" value="GDHRDH"/>
</dbReference>
<evidence type="ECO:0000256" key="1">
    <source>
        <dbReference type="ARBA" id="ARBA00006484"/>
    </source>
</evidence>
<dbReference type="CDD" id="cd05233">
    <property type="entry name" value="SDR_c"/>
    <property type="match status" value="1"/>
</dbReference>
<evidence type="ECO:0000313" key="4">
    <source>
        <dbReference type="EMBL" id="TDG03807.1"/>
    </source>
</evidence>
<evidence type="ECO:0000256" key="2">
    <source>
        <dbReference type="ARBA" id="ARBA00023002"/>
    </source>
</evidence>
<gene>
    <name evidence="4" type="ORF">E1N52_32500</name>
</gene>
<dbReference type="PANTHER" id="PTHR43477">
    <property type="entry name" value="DIHYDROANTICAPSIN 7-DEHYDROGENASE"/>
    <property type="match status" value="1"/>
</dbReference>
<dbReference type="EMBL" id="SMOD01000035">
    <property type="protein sequence ID" value="TDG03807.1"/>
    <property type="molecule type" value="Genomic_DNA"/>
</dbReference>
<name>A0A4R5L714_9BURK</name>
<dbReference type="Pfam" id="PF13561">
    <property type="entry name" value="adh_short_C2"/>
    <property type="match status" value="1"/>
</dbReference>
<evidence type="ECO:0000259" key="3">
    <source>
        <dbReference type="SMART" id="SM00822"/>
    </source>
</evidence>
<dbReference type="PANTHER" id="PTHR43477:SF1">
    <property type="entry name" value="DIHYDROANTICAPSIN 7-DEHYDROGENASE"/>
    <property type="match status" value="1"/>
</dbReference>
<dbReference type="PRINTS" id="PR00080">
    <property type="entry name" value="SDRFAMILY"/>
</dbReference>
<organism evidence="4 5">
    <name type="scientific">Paraburkholderia guartelaensis</name>
    <dbReference type="NCBI Taxonomy" id="2546446"/>
    <lineage>
        <taxon>Bacteria</taxon>
        <taxon>Pseudomonadati</taxon>
        <taxon>Pseudomonadota</taxon>
        <taxon>Betaproteobacteria</taxon>
        <taxon>Burkholderiales</taxon>
        <taxon>Burkholderiaceae</taxon>
        <taxon>Paraburkholderia</taxon>
    </lineage>
</organism>
<dbReference type="InterPro" id="IPR051122">
    <property type="entry name" value="SDR_DHRS6-like"/>
</dbReference>